<dbReference type="Proteomes" id="UP000239590">
    <property type="component" value="Unassembled WGS sequence"/>
</dbReference>
<proteinExistence type="predicted"/>
<dbReference type="PANTHER" id="PTHR46648:SF1">
    <property type="entry name" value="ADENOSINE 5'-MONOPHOSPHORAMIDASE HNT1"/>
    <property type="match status" value="1"/>
</dbReference>
<name>A0A2S7ISF2_9BACT</name>
<keyword evidence="6" id="KW-1185">Reference proteome</keyword>
<dbReference type="PANTHER" id="PTHR46648">
    <property type="entry name" value="HIT FAMILY PROTEIN 1"/>
    <property type="match status" value="1"/>
</dbReference>
<dbReference type="Pfam" id="PF01230">
    <property type="entry name" value="HIT"/>
    <property type="match status" value="1"/>
</dbReference>
<feature type="short sequence motif" description="Histidine triad motif" evidence="2 3">
    <location>
        <begin position="91"/>
        <end position="95"/>
    </location>
</feature>
<evidence type="ECO:0000256" key="3">
    <source>
        <dbReference type="PROSITE-ProRule" id="PRU00464"/>
    </source>
</evidence>
<accession>A0A2S7ISF2</accession>
<dbReference type="PROSITE" id="PS51084">
    <property type="entry name" value="HIT_2"/>
    <property type="match status" value="1"/>
</dbReference>
<reference evidence="6" key="1">
    <citation type="submission" date="2018-02" db="EMBL/GenBank/DDBJ databases">
        <title>Genome sequencing of Solimonas sp. HR-BB.</title>
        <authorList>
            <person name="Lee Y."/>
            <person name="Jeon C.O."/>
        </authorList>
    </citation>
    <scope>NUCLEOTIDE SEQUENCE [LARGE SCALE GENOMIC DNA]</scope>
    <source>
        <strain evidence="6">HR-U</strain>
    </source>
</reference>
<protein>
    <submittedName>
        <fullName evidence="5">HIT family protein</fullName>
    </submittedName>
</protein>
<dbReference type="GO" id="GO:0009117">
    <property type="term" value="P:nucleotide metabolic process"/>
    <property type="evidence" value="ECO:0007669"/>
    <property type="project" value="TreeGrafter"/>
</dbReference>
<dbReference type="EMBL" id="PTRA01000001">
    <property type="protein sequence ID" value="PQA60510.1"/>
    <property type="molecule type" value="Genomic_DNA"/>
</dbReference>
<feature type="active site" description="Tele-AMP-histidine intermediate" evidence="1">
    <location>
        <position position="93"/>
    </location>
</feature>
<evidence type="ECO:0000256" key="2">
    <source>
        <dbReference type="PIRSR" id="PIRSR601310-3"/>
    </source>
</evidence>
<evidence type="ECO:0000256" key="1">
    <source>
        <dbReference type="PIRSR" id="PIRSR601310-1"/>
    </source>
</evidence>
<dbReference type="InterPro" id="IPR011146">
    <property type="entry name" value="HIT-like"/>
</dbReference>
<evidence type="ECO:0000259" key="4">
    <source>
        <dbReference type="PROSITE" id="PS51084"/>
    </source>
</evidence>
<dbReference type="InterPro" id="IPR001310">
    <property type="entry name" value="Histidine_triad_HIT"/>
</dbReference>
<dbReference type="PRINTS" id="PR00332">
    <property type="entry name" value="HISTRIAD"/>
</dbReference>
<organism evidence="5 6">
    <name type="scientific">Siphonobacter curvatus</name>
    <dbReference type="NCBI Taxonomy" id="2094562"/>
    <lineage>
        <taxon>Bacteria</taxon>
        <taxon>Pseudomonadati</taxon>
        <taxon>Bacteroidota</taxon>
        <taxon>Cytophagia</taxon>
        <taxon>Cytophagales</taxon>
        <taxon>Cytophagaceae</taxon>
        <taxon>Siphonobacter</taxon>
    </lineage>
</organism>
<dbReference type="SUPFAM" id="SSF54197">
    <property type="entry name" value="HIT-like"/>
    <property type="match status" value="1"/>
</dbReference>
<comment type="caution">
    <text evidence="5">The sequence shown here is derived from an EMBL/GenBank/DDBJ whole genome shotgun (WGS) entry which is preliminary data.</text>
</comment>
<dbReference type="RefSeq" id="WP_104712881.1">
    <property type="nucleotide sequence ID" value="NZ_PTRA01000001.1"/>
</dbReference>
<dbReference type="Gene3D" id="3.30.428.10">
    <property type="entry name" value="HIT-like"/>
    <property type="match status" value="1"/>
</dbReference>
<feature type="domain" description="HIT" evidence="4">
    <location>
        <begin position="4"/>
        <end position="107"/>
    </location>
</feature>
<dbReference type="OrthoDB" id="9784774at2"/>
<gene>
    <name evidence="5" type="ORF">C5O19_13095</name>
</gene>
<dbReference type="GO" id="GO:0003824">
    <property type="term" value="F:catalytic activity"/>
    <property type="evidence" value="ECO:0007669"/>
    <property type="project" value="InterPro"/>
</dbReference>
<dbReference type="AlphaFoldDB" id="A0A2S7ISF2"/>
<sequence>MASIFTRIIQGEIPAHKVYEDDQYLAFLDISPLTEGHTLVVPKKEVDYIFDLDDATLTGLMLVAKKLAPAIQKACPCLRIGVSVIGLEVPHTHVHLIPMQSMRDMNFSNPKLQFSPDELAATASRIRANV</sequence>
<evidence type="ECO:0000313" key="5">
    <source>
        <dbReference type="EMBL" id="PQA60510.1"/>
    </source>
</evidence>
<dbReference type="InterPro" id="IPR036265">
    <property type="entry name" value="HIT-like_sf"/>
</dbReference>
<evidence type="ECO:0000313" key="6">
    <source>
        <dbReference type="Proteomes" id="UP000239590"/>
    </source>
</evidence>